<dbReference type="Pfam" id="PF02557">
    <property type="entry name" value="VanY"/>
    <property type="match status" value="1"/>
</dbReference>
<reference evidence="2" key="1">
    <citation type="submission" date="2017-04" db="EMBL/GenBank/DDBJ databases">
        <title>Complete Genome Sequences of Twelve Strains of a Stable Defined Moderately Diverse Mouse Microbiota 2 (sDMDMm2).</title>
        <authorList>
            <person name="Uchimura Y."/>
            <person name="Wyss M."/>
            <person name="Brugiroux S."/>
            <person name="Limenitakis J.P."/>
            <person name="Stecher B."/>
            <person name="McCoy K.D."/>
            <person name="Macpherson A.J."/>
        </authorList>
    </citation>
    <scope>NUCLEOTIDE SEQUENCE</scope>
    <source>
        <strain evidence="2">YL58</strain>
    </source>
</reference>
<dbReference type="InterPro" id="IPR003709">
    <property type="entry name" value="VanY-like_core_dom"/>
</dbReference>
<dbReference type="Gene3D" id="3.30.1380.10">
    <property type="match status" value="1"/>
</dbReference>
<organism evidence="2 3">
    <name type="scientific">Blautia pseudococcoides</name>
    <dbReference type="NCBI Taxonomy" id="1796616"/>
    <lineage>
        <taxon>Bacteria</taxon>
        <taxon>Bacillati</taxon>
        <taxon>Bacillota</taxon>
        <taxon>Clostridia</taxon>
        <taxon>Lachnospirales</taxon>
        <taxon>Lachnospiraceae</taxon>
        <taxon>Blautia</taxon>
    </lineage>
</organism>
<keyword evidence="2" id="KW-0378">Hydrolase</keyword>
<dbReference type="GO" id="GO:0006508">
    <property type="term" value="P:proteolysis"/>
    <property type="evidence" value="ECO:0007669"/>
    <property type="project" value="InterPro"/>
</dbReference>
<dbReference type="InterPro" id="IPR052179">
    <property type="entry name" value="DD-CPase-like"/>
</dbReference>
<evidence type="ECO:0000313" key="3">
    <source>
        <dbReference type="Proteomes" id="UP000092574"/>
    </source>
</evidence>
<gene>
    <name evidence="2" type="ORF">A4V09_19250</name>
</gene>
<proteinExistence type="predicted"/>
<dbReference type="AlphaFoldDB" id="A0A1C7IHT4"/>
<dbReference type="InterPro" id="IPR058193">
    <property type="entry name" value="VanY/YodJ_core_dom"/>
</dbReference>
<keyword evidence="2" id="KW-0121">Carboxypeptidase</keyword>
<keyword evidence="3" id="KW-1185">Reference proteome</keyword>
<dbReference type="Proteomes" id="UP000092574">
    <property type="component" value="Chromosome"/>
</dbReference>
<protein>
    <submittedName>
        <fullName evidence="2">D-alanyl-D-alanine carboxypeptidase</fullName>
    </submittedName>
</protein>
<dbReference type="EMBL" id="CP015405">
    <property type="protein sequence ID" value="ANU77692.1"/>
    <property type="molecule type" value="Genomic_DNA"/>
</dbReference>
<keyword evidence="2" id="KW-0645">Protease</keyword>
<dbReference type="KEGG" id="byl:A4V09_19250"/>
<dbReference type="OrthoDB" id="9792074at2"/>
<evidence type="ECO:0000313" key="2">
    <source>
        <dbReference type="EMBL" id="ANU77692.1"/>
    </source>
</evidence>
<dbReference type="CDD" id="cd14852">
    <property type="entry name" value="LD-carboxypeptidase"/>
    <property type="match status" value="1"/>
</dbReference>
<dbReference type="PANTHER" id="PTHR34385">
    <property type="entry name" value="D-ALANYL-D-ALANINE CARBOXYPEPTIDASE"/>
    <property type="match status" value="1"/>
</dbReference>
<dbReference type="PANTHER" id="PTHR34385:SF1">
    <property type="entry name" value="PEPTIDOGLYCAN L-ALANYL-D-GLUTAMATE ENDOPEPTIDASE CWLK"/>
    <property type="match status" value="1"/>
</dbReference>
<dbReference type="GO" id="GO:0004180">
    <property type="term" value="F:carboxypeptidase activity"/>
    <property type="evidence" value="ECO:0007669"/>
    <property type="project" value="UniProtKB-KW"/>
</dbReference>
<dbReference type="SUPFAM" id="SSF55166">
    <property type="entry name" value="Hedgehog/DD-peptidase"/>
    <property type="match status" value="1"/>
</dbReference>
<dbReference type="InterPro" id="IPR009045">
    <property type="entry name" value="Zn_M74/Hedgehog-like"/>
</dbReference>
<accession>A0A1C7IHT4</accession>
<name>A0A1C7IHT4_9FIRM</name>
<feature type="domain" description="D-alanyl-D-alanine carboxypeptidase-like core" evidence="1">
    <location>
        <begin position="40"/>
        <end position="173"/>
    </location>
</feature>
<dbReference type="STRING" id="1796616.A4V09_19250"/>
<evidence type="ECO:0000259" key="1">
    <source>
        <dbReference type="Pfam" id="PF02557"/>
    </source>
</evidence>
<dbReference type="RefSeq" id="WP_065543798.1">
    <property type="nucleotide sequence ID" value="NZ_CP015405.2"/>
</dbReference>
<sequence length="193" mass="21604">MSKFSILVNREHLLPETYIPSPLTEPSIPFSAPPGDKKRLLVKDAATAAEELFQRAGKEGIRLCGVSGYRPYSRQQELYRAALAKREKLLRKTGEAPMIAVAPPGSSEHQTGLALDVSCPSENYDLEETFALTPEGKWLSAYASLYGFILRYPRGKETLTGFPYEPWHIRYVGEPLALYLSLTGLTLEEYHLL</sequence>